<protein>
    <submittedName>
        <fullName evidence="2">Uncharacterized protein</fullName>
    </submittedName>
</protein>
<gene>
    <name evidence="2" type="ORF">MA16_Dca023086</name>
</gene>
<reference evidence="2 3" key="1">
    <citation type="journal article" date="2016" name="Sci. Rep.">
        <title>The Dendrobium catenatum Lindl. genome sequence provides insights into polysaccharide synthase, floral development and adaptive evolution.</title>
        <authorList>
            <person name="Zhang G.Q."/>
            <person name="Xu Q."/>
            <person name="Bian C."/>
            <person name="Tsai W.C."/>
            <person name="Yeh C.M."/>
            <person name="Liu K.W."/>
            <person name="Yoshida K."/>
            <person name="Zhang L.S."/>
            <person name="Chang S.B."/>
            <person name="Chen F."/>
            <person name="Shi Y."/>
            <person name="Su Y.Y."/>
            <person name="Zhang Y.Q."/>
            <person name="Chen L.J."/>
            <person name="Yin Y."/>
            <person name="Lin M."/>
            <person name="Huang H."/>
            <person name="Deng H."/>
            <person name="Wang Z.W."/>
            <person name="Zhu S.L."/>
            <person name="Zhao X."/>
            <person name="Deng C."/>
            <person name="Niu S.C."/>
            <person name="Huang J."/>
            <person name="Wang M."/>
            <person name="Liu G.H."/>
            <person name="Yang H.J."/>
            <person name="Xiao X.J."/>
            <person name="Hsiao Y.Y."/>
            <person name="Wu W.L."/>
            <person name="Chen Y.Y."/>
            <person name="Mitsuda N."/>
            <person name="Ohme-Takagi M."/>
            <person name="Luo Y.B."/>
            <person name="Van de Peer Y."/>
            <person name="Liu Z.J."/>
        </authorList>
    </citation>
    <scope>NUCLEOTIDE SEQUENCE [LARGE SCALE GENOMIC DNA]</scope>
    <source>
        <tissue evidence="2">The whole plant</tissue>
    </source>
</reference>
<evidence type="ECO:0000256" key="1">
    <source>
        <dbReference type="SAM" id="MobiDB-lite"/>
    </source>
</evidence>
<reference evidence="2 3" key="2">
    <citation type="journal article" date="2017" name="Nature">
        <title>The Apostasia genome and the evolution of orchids.</title>
        <authorList>
            <person name="Zhang G.Q."/>
            <person name="Liu K.W."/>
            <person name="Li Z."/>
            <person name="Lohaus R."/>
            <person name="Hsiao Y.Y."/>
            <person name="Niu S.C."/>
            <person name="Wang J.Y."/>
            <person name="Lin Y.C."/>
            <person name="Xu Q."/>
            <person name="Chen L.J."/>
            <person name="Yoshida K."/>
            <person name="Fujiwara S."/>
            <person name="Wang Z.W."/>
            <person name="Zhang Y.Q."/>
            <person name="Mitsuda N."/>
            <person name="Wang M."/>
            <person name="Liu G.H."/>
            <person name="Pecoraro L."/>
            <person name="Huang H.X."/>
            <person name="Xiao X.J."/>
            <person name="Lin M."/>
            <person name="Wu X.Y."/>
            <person name="Wu W.L."/>
            <person name="Chen Y.Y."/>
            <person name="Chang S.B."/>
            <person name="Sakamoto S."/>
            <person name="Ohme-Takagi M."/>
            <person name="Yagi M."/>
            <person name="Zeng S.J."/>
            <person name="Shen C.Y."/>
            <person name="Yeh C.M."/>
            <person name="Luo Y.B."/>
            <person name="Tsai W.C."/>
            <person name="Van de Peer Y."/>
            <person name="Liu Z.J."/>
        </authorList>
    </citation>
    <scope>NUCLEOTIDE SEQUENCE [LARGE SCALE GENOMIC DNA]</scope>
    <source>
        <tissue evidence="2">The whole plant</tissue>
    </source>
</reference>
<dbReference type="Proteomes" id="UP000233837">
    <property type="component" value="Unassembled WGS sequence"/>
</dbReference>
<accession>A0A2I0VCS5</accession>
<feature type="region of interest" description="Disordered" evidence="1">
    <location>
        <begin position="40"/>
        <end position="60"/>
    </location>
</feature>
<name>A0A2I0VCS5_9ASPA</name>
<dbReference type="PANTHER" id="PTHR36769">
    <property type="entry name" value="2,3-BISPHOSPHOGLYCERATE-DEPENDENT PHOSPHOGLYCERATE MUTASE"/>
    <property type="match status" value="1"/>
</dbReference>
<dbReference type="AlphaFoldDB" id="A0A2I0VCS5"/>
<evidence type="ECO:0000313" key="3">
    <source>
        <dbReference type="Proteomes" id="UP000233837"/>
    </source>
</evidence>
<dbReference type="PANTHER" id="PTHR36769:SF1">
    <property type="entry name" value="2,3-BISPHOSPHOGLYCERATE-DEPENDENT PHOSPHOGLYCERATE MUTASE"/>
    <property type="match status" value="1"/>
</dbReference>
<keyword evidence="3" id="KW-1185">Reference proteome</keyword>
<organism evidence="2 3">
    <name type="scientific">Dendrobium catenatum</name>
    <dbReference type="NCBI Taxonomy" id="906689"/>
    <lineage>
        <taxon>Eukaryota</taxon>
        <taxon>Viridiplantae</taxon>
        <taxon>Streptophyta</taxon>
        <taxon>Embryophyta</taxon>
        <taxon>Tracheophyta</taxon>
        <taxon>Spermatophyta</taxon>
        <taxon>Magnoliopsida</taxon>
        <taxon>Liliopsida</taxon>
        <taxon>Asparagales</taxon>
        <taxon>Orchidaceae</taxon>
        <taxon>Epidendroideae</taxon>
        <taxon>Malaxideae</taxon>
        <taxon>Dendrobiinae</taxon>
        <taxon>Dendrobium</taxon>
    </lineage>
</organism>
<sequence>MCTNVFIFCHTNLDDKIVDQELSKFINQCNEIKAANMASKEGSQLSIIKTEEDASNSSKK</sequence>
<proteinExistence type="predicted"/>
<evidence type="ECO:0000313" key="2">
    <source>
        <dbReference type="EMBL" id="PKU61209.1"/>
    </source>
</evidence>
<dbReference type="EMBL" id="KZ503822">
    <property type="protein sequence ID" value="PKU61209.1"/>
    <property type="molecule type" value="Genomic_DNA"/>
</dbReference>